<keyword evidence="3" id="KW-1185">Reference proteome</keyword>
<evidence type="ECO:0000313" key="2">
    <source>
        <dbReference type="EMBL" id="TGL39676.1"/>
    </source>
</evidence>
<comment type="caution">
    <text evidence="2">The sequence shown here is derived from an EMBL/GenBank/DDBJ whole genome shotgun (WGS) entry which is preliminary data.</text>
</comment>
<dbReference type="InterPro" id="IPR018330">
    <property type="entry name" value="RecT_fam"/>
</dbReference>
<evidence type="ECO:0000256" key="1">
    <source>
        <dbReference type="SAM" id="MobiDB-lite"/>
    </source>
</evidence>
<name>A0ABY2M9B3_9LEPT</name>
<reference evidence="3" key="1">
    <citation type="journal article" date="2019" name="PLoS Negl. Trop. Dis.">
        <title>Revisiting the worldwide diversity of Leptospira species in the environment.</title>
        <authorList>
            <person name="Vincent A.T."/>
            <person name="Schiettekatte O."/>
            <person name="Bourhy P."/>
            <person name="Veyrier F.J."/>
            <person name="Picardeau M."/>
        </authorList>
    </citation>
    <scope>NUCLEOTIDE SEQUENCE [LARGE SCALE GENOMIC DNA]</scope>
    <source>
        <strain evidence="3">201702690</strain>
    </source>
</reference>
<dbReference type="Proteomes" id="UP000297273">
    <property type="component" value="Unassembled WGS sequence"/>
</dbReference>
<dbReference type="Pfam" id="PF03837">
    <property type="entry name" value="RecT"/>
    <property type="match status" value="1"/>
</dbReference>
<dbReference type="InterPro" id="IPR010183">
    <property type="entry name" value="Phage_lambda_Bet"/>
</dbReference>
<dbReference type="NCBIfam" id="TIGR01913">
    <property type="entry name" value="bet_lambda"/>
    <property type="match status" value="1"/>
</dbReference>
<organism evidence="2 3">
    <name type="scientific">Leptospira langatensis</name>
    <dbReference type="NCBI Taxonomy" id="2484983"/>
    <lineage>
        <taxon>Bacteria</taxon>
        <taxon>Pseudomonadati</taxon>
        <taxon>Spirochaetota</taxon>
        <taxon>Spirochaetia</taxon>
        <taxon>Leptospirales</taxon>
        <taxon>Leptospiraceae</taxon>
        <taxon>Leptospira</taxon>
    </lineage>
</organism>
<dbReference type="EMBL" id="RQGC01000009">
    <property type="protein sequence ID" value="TGL39676.1"/>
    <property type="molecule type" value="Genomic_DNA"/>
</dbReference>
<sequence length="410" mass="46255">MKLNEQNLLSDRDKEILCNGMLKDASIYDREIFYKFVNQSGLSPFLRQIYPIWKTNKSTGKLEMSVQATIDGFRVVAERSGKYQGQTVPMYCGEDGIWKEVWPKGLPFACKVGVHVAGFKEPIYVIAKFSAYVQTTKEGAPNFIWSKMPEHMLAKCAEALALRKAFPALFSGLYTAEEMAQAENETPYKGSGNSGSGSNPPPASKPKEEPKDESRLKLLGTSASDEDIKSFFDKMNKNSQKEFKEKYGVEICKFDEVYFYMPIGTYKHNTANPDDLVTPQKVREKFEEAIPQDPIAQKTEEEIQRRKEELDDMYGGDKTPAPLSEADKPGKTKRSSPTTSPEEGKMNAEEAREIVQEQIHEALTHVDPRPQLKKILSGLNNNRKFLTSLGIFDDLFDQVGAELTKRSEVK</sequence>
<feature type="region of interest" description="Disordered" evidence="1">
    <location>
        <begin position="183"/>
        <end position="220"/>
    </location>
</feature>
<proteinExistence type="predicted"/>
<evidence type="ECO:0000313" key="3">
    <source>
        <dbReference type="Proteomes" id="UP000297273"/>
    </source>
</evidence>
<gene>
    <name evidence="2" type="primary">bet</name>
    <name evidence="2" type="ORF">EHQ53_14235</name>
</gene>
<accession>A0ABY2M9B3</accession>
<feature type="region of interest" description="Disordered" evidence="1">
    <location>
        <begin position="309"/>
        <end position="348"/>
    </location>
</feature>
<protein>
    <submittedName>
        <fullName evidence="2">Phage recombination protein Bet</fullName>
    </submittedName>
</protein>
<feature type="compositionally biased region" description="Basic and acidic residues" evidence="1">
    <location>
        <begin position="205"/>
        <end position="216"/>
    </location>
</feature>